<dbReference type="AlphaFoldDB" id="A0AAE1YXT0"/>
<protein>
    <submittedName>
        <fullName evidence="1">Uncharacterized protein</fullName>
    </submittedName>
</protein>
<keyword evidence="2" id="KW-1185">Reference proteome</keyword>
<dbReference type="EMBL" id="JACGWO010000001">
    <property type="protein sequence ID" value="KAK4438052.1"/>
    <property type="molecule type" value="Genomic_DNA"/>
</dbReference>
<gene>
    <name evidence="1" type="ORF">Salat_0139300</name>
</gene>
<comment type="caution">
    <text evidence="1">The sequence shown here is derived from an EMBL/GenBank/DDBJ whole genome shotgun (WGS) entry which is preliminary data.</text>
</comment>
<sequence length="134" mass="14685">MPVLASEVNVHPDILPPITPQEGPNQEDAAPQILTQENLTIPGLSVTQQSVQGPSMYDQLCMGNTNIYVQPPMTLHSRLNIRAPPLMTGYGIRPCFSSRPAGPVPKTIIKEHGQKYVDLSSWPSRQDNESNGKN</sequence>
<evidence type="ECO:0000313" key="2">
    <source>
        <dbReference type="Proteomes" id="UP001293254"/>
    </source>
</evidence>
<evidence type="ECO:0000313" key="1">
    <source>
        <dbReference type="EMBL" id="KAK4438052.1"/>
    </source>
</evidence>
<organism evidence="1 2">
    <name type="scientific">Sesamum alatum</name>
    <dbReference type="NCBI Taxonomy" id="300844"/>
    <lineage>
        <taxon>Eukaryota</taxon>
        <taxon>Viridiplantae</taxon>
        <taxon>Streptophyta</taxon>
        <taxon>Embryophyta</taxon>
        <taxon>Tracheophyta</taxon>
        <taxon>Spermatophyta</taxon>
        <taxon>Magnoliopsida</taxon>
        <taxon>eudicotyledons</taxon>
        <taxon>Gunneridae</taxon>
        <taxon>Pentapetalae</taxon>
        <taxon>asterids</taxon>
        <taxon>lamiids</taxon>
        <taxon>Lamiales</taxon>
        <taxon>Pedaliaceae</taxon>
        <taxon>Sesamum</taxon>
    </lineage>
</organism>
<dbReference type="Proteomes" id="UP001293254">
    <property type="component" value="Unassembled WGS sequence"/>
</dbReference>
<reference evidence="1" key="2">
    <citation type="journal article" date="2024" name="Plant">
        <title>Genomic evolution and insights into agronomic trait innovations of Sesamum species.</title>
        <authorList>
            <person name="Miao H."/>
            <person name="Wang L."/>
            <person name="Qu L."/>
            <person name="Liu H."/>
            <person name="Sun Y."/>
            <person name="Le M."/>
            <person name="Wang Q."/>
            <person name="Wei S."/>
            <person name="Zheng Y."/>
            <person name="Lin W."/>
            <person name="Duan Y."/>
            <person name="Cao H."/>
            <person name="Xiong S."/>
            <person name="Wang X."/>
            <person name="Wei L."/>
            <person name="Li C."/>
            <person name="Ma Q."/>
            <person name="Ju M."/>
            <person name="Zhao R."/>
            <person name="Li G."/>
            <person name="Mu C."/>
            <person name="Tian Q."/>
            <person name="Mei H."/>
            <person name="Zhang T."/>
            <person name="Gao T."/>
            <person name="Zhang H."/>
        </authorList>
    </citation>
    <scope>NUCLEOTIDE SEQUENCE</scope>
    <source>
        <strain evidence="1">3651</strain>
    </source>
</reference>
<name>A0AAE1YXT0_9LAMI</name>
<accession>A0AAE1YXT0</accession>
<proteinExistence type="predicted"/>
<reference evidence="1" key="1">
    <citation type="submission" date="2020-06" db="EMBL/GenBank/DDBJ databases">
        <authorList>
            <person name="Li T."/>
            <person name="Hu X."/>
            <person name="Zhang T."/>
            <person name="Song X."/>
            <person name="Zhang H."/>
            <person name="Dai N."/>
            <person name="Sheng W."/>
            <person name="Hou X."/>
            <person name="Wei L."/>
        </authorList>
    </citation>
    <scope>NUCLEOTIDE SEQUENCE</scope>
    <source>
        <strain evidence="1">3651</strain>
        <tissue evidence="1">Leaf</tissue>
    </source>
</reference>